<keyword evidence="2" id="KW-1185">Reference proteome</keyword>
<dbReference type="AlphaFoldDB" id="A0A1G9IBZ9"/>
<name>A0A1G9IBZ9_9GAMM</name>
<proteinExistence type="predicted"/>
<dbReference type="STRING" id="48727.SAMN05192555_103128"/>
<protein>
    <submittedName>
        <fullName evidence="1">Uncharacterized protein</fullName>
    </submittedName>
</protein>
<sequence length="223" mass="25387">MDITAIINSYADNPLFNDAKEDEVLVYNTPYRRPTRINDNQYINYNKTIGCDGLSSNGSLSTHRLLMNIYESDLLFLPNSKTSFDLEEMKRFYSQETISKADIMRPILENKAFNFLEEEVKISKGWTEELLYEYFNQFLEKENNKRGNNKITDGVLSFIASSNHPQKCLKHYVVQLAGDYLSEASAMARNSRVDREITLPGPPQIRACAIDAPGSSIISFAEG</sequence>
<gene>
    <name evidence="1" type="ORF">SAMN05192555_103128</name>
</gene>
<dbReference type="RefSeq" id="WP_143025041.1">
    <property type="nucleotide sequence ID" value="NZ_FNGH01000003.1"/>
</dbReference>
<organism evidence="1 2">
    <name type="scientific">Franzmannia pantelleriensis</name>
    <dbReference type="NCBI Taxonomy" id="48727"/>
    <lineage>
        <taxon>Bacteria</taxon>
        <taxon>Pseudomonadati</taxon>
        <taxon>Pseudomonadota</taxon>
        <taxon>Gammaproteobacteria</taxon>
        <taxon>Oceanospirillales</taxon>
        <taxon>Halomonadaceae</taxon>
        <taxon>Franzmannia</taxon>
    </lineage>
</organism>
<dbReference type="Proteomes" id="UP000199107">
    <property type="component" value="Unassembled WGS sequence"/>
</dbReference>
<reference evidence="2" key="1">
    <citation type="submission" date="2016-10" db="EMBL/GenBank/DDBJ databases">
        <authorList>
            <person name="Varghese N."/>
            <person name="Submissions S."/>
        </authorList>
    </citation>
    <scope>NUCLEOTIDE SEQUENCE [LARGE SCALE GENOMIC DNA]</scope>
    <source>
        <strain evidence="2">AAP</strain>
    </source>
</reference>
<evidence type="ECO:0000313" key="1">
    <source>
        <dbReference type="EMBL" id="SDL22731.1"/>
    </source>
</evidence>
<evidence type="ECO:0000313" key="2">
    <source>
        <dbReference type="Proteomes" id="UP000199107"/>
    </source>
</evidence>
<dbReference type="EMBL" id="FNGH01000003">
    <property type="protein sequence ID" value="SDL22731.1"/>
    <property type="molecule type" value="Genomic_DNA"/>
</dbReference>
<accession>A0A1G9IBZ9</accession>